<feature type="compositionally biased region" description="Polar residues" evidence="1">
    <location>
        <begin position="35"/>
        <end position="51"/>
    </location>
</feature>
<evidence type="ECO:0000313" key="3">
    <source>
        <dbReference type="Proteomes" id="UP001604336"/>
    </source>
</evidence>
<evidence type="ECO:0000256" key="1">
    <source>
        <dbReference type="SAM" id="MobiDB-lite"/>
    </source>
</evidence>
<sequence length="170" mass="19459">MSKDKAKELNHPNIFYEETSSKREPNLLNEGVPDDSSSGDKVSQALASTLTSEDRSEDRSSGDQGVTPICSLSRPLPRVTENFSFLKATLREAMNNYLQKSFVNVLNHGFSNFRTWWANNNLTLQNLIINSFRAHPVLLMRHVETFLKRVDAYLLKRNQNLECPTLEERD</sequence>
<comment type="caution">
    <text evidence="2">The sequence shown here is derived from an EMBL/GenBank/DDBJ whole genome shotgun (WGS) entry which is preliminary data.</text>
</comment>
<dbReference type="EMBL" id="JBFOLK010000014">
    <property type="protein sequence ID" value="KAL2461893.1"/>
    <property type="molecule type" value="Genomic_DNA"/>
</dbReference>
<name>A0ABD1PDC2_9LAMI</name>
<feature type="region of interest" description="Disordered" evidence="1">
    <location>
        <begin position="1"/>
        <end position="71"/>
    </location>
</feature>
<gene>
    <name evidence="2" type="ORF">Adt_45313</name>
</gene>
<organism evidence="2 3">
    <name type="scientific">Abeliophyllum distichum</name>
    <dbReference type="NCBI Taxonomy" id="126358"/>
    <lineage>
        <taxon>Eukaryota</taxon>
        <taxon>Viridiplantae</taxon>
        <taxon>Streptophyta</taxon>
        <taxon>Embryophyta</taxon>
        <taxon>Tracheophyta</taxon>
        <taxon>Spermatophyta</taxon>
        <taxon>Magnoliopsida</taxon>
        <taxon>eudicotyledons</taxon>
        <taxon>Gunneridae</taxon>
        <taxon>Pentapetalae</taxon>
        <taxon>asterids</taxon>
        <taxon>lamiids</taxon>
        <taxon>Lamiales</taxon>
        <taxon>Oleaceae</taxon>
        <taxon>Forsythieae</taxon>
        <taxon>Abeliophyllum</taxon>
    </lineage>
</organism>
<dbReference type="AlphaFoldDB" id="A0ABD1PDC2"/>
<accession>A0ABD1PDC2</accession>
<evidence type="ECO:0000313" key="2">
    <source>
        <dbReference type="EMBL" id="KAL2461893.1"/>
    </source>
</evidence>
<feature type="compositionally biased region" description="Basic and acidic residues" evidence="1">
    <location>
        <begin position="52"/>
        <end position="61"/>
    </location>
</feature>
<dbReference type="Proteomes" id="UP001604336">
    <property type="component" value="Unassembled WGS sequence"/>
</dbReference>
<protein>
    <submittedName>
        <fullName evidence="2">Uncharacterized protein</fullName>
    </submittedName>
</protein>
<proteinExistence type="predicted"/>
<feature type="compositionally biased region" description="Basic and acidic residues" evidence="1">
    <location>
        <begin position="1"/>
        <end position="10"/>
    </location>
</feature>
<keyword evidence="3" id="KW-1185">Reference proteome</keyword>
<reference evidence="3" key="1">
    <citation type="submission" date="2024-07" db="EMBL/GenBank/DDBJ databases">
        <title>Two chromosome-level genome assemblies of Korean endemic species Abeliophyllum distichum and Forsythia ovata (Oleaceae).</title>
        <authorList>
            <person name="Jang H."/>
        </authorList>
    </citation>
    <scope>NUCLEOTIDE SEQUENCE [LARGE SCALE GENOMIC DNA]</scope>
</reference>